<dbReference type="OMA" id="HMEYNDM"/>
<gene>
    <name evidence="2" type="primary">20197657</name>
    <name evidence="1" type="ORF">HELRODRAFT_157060</name>
</gene>
<sequence>MLDSDLKFQDDILNLYRHFDNFEDDNVIGIAREQQPVYRHTFSSYRLNHPGTTVGEPPPDGLTGFNSGVLLLNLSRMKKSQSYNNLLKSDELTKLAIEFNFRGHLGDQDFYSLVSMKYKSLFYVLPCQWNRQLCRWWREHGYKDVFDLYFDCPGHIHLYHGNCNTPIE</sequence>
<dbReference type="Proteomes" id="UP000015101">
    <property type="component" value="Unassembled WGS sequence"/>
</dbReference>
<evidence type="ECO:0008006" key="4">
    <source>
        <dbReference type="Google" id="ProtNLM"/>
    </source>
</evidence>
<name>T1EM57_HELRO</name>
<dbReference type="EMBL" id="AMQM01004503">
    <property type="status" value="NOT_ANNOTATED_CDS"/>
    <property type="molecule type" value="Genomic_DNA"/>
</dbReference>
<protein>
    <recommendedName>
        <fullName evidence="4">Xyloside xylosyltransferase 1</fullName>
    </recommendedName>
</protein>
<dbReference type="InterPro" id="IPR042465">
    <property type="entry name" value="XXLT1"/>
</dbReference>
<keyword evidence="3" id="KW-1185">Reference proteome</keyword>
<dbReference type="RefSeq" id="XP_009018172.1">
    <property type="nucleotide sequence ID" value="XM_009019924.1"/>
</dbReference>
<proteinExistence type="predicted"/>
<dbReference type="SUPFAM" id="SSF53448">
    <property type="entry name" value="Nucleotide-diphospho-sugar transferases"/>
    <property type="match status" value="1"/>
</dbReference>
<dbReference type="AlphaFoldDB" id="T1EM57"/>
<dbReference type="InParanoid" id="T1EM57"/>
<dbReference type="HOGENOM" id="CLU_048175_1_1_1"/>
<dbReference type="PANTHER" id="PTHR46612">
    <property type="entry name" value="XYLOSIDE XYLOSYLTRANSFERASE 1"/>
    <property type="match status" value="1"/>
</dbReference>
<dbReference type="GO" id="GO:0035252">
    <property type="term" value="F:UDP-xylosyltransferase activity"/>
    <property type="evidence" value="ECO:0007669"/>
    <property type="project" value="InterPro"/>
</dbReference>
<dbReference type="CTD" id="20197657"/>
<dbReference type="OrthoDB" id="6287094at2759"/>
<reference evidence="2" key="3">
    <citation type="submission" date="2015-06" db="UniProtKB">
        <authorList>
            <consortium name="EnsemblMetazoa"/>
        </authorList>
    </citation>
    <scope>IDENTIFICATION</scope>
</reference>
<accession>T1EM57</accession>
<dbReference type="Gene3D" id="3.90.550.10">
    <property type="entry name" value="Spore Coat Polysaccharide Biosynthesis Protein SpsA, Chain A"/>
    <property type="match status" value="1"/>
</dbReference>
<dbReference type="STRING" id="6412.T1EM57"/>
<evidence type="ECO:0000313" key="3">
    <source>
        <dbReference type="Proteomes" id="UP000015101"/>
    </source>
</evidence>
<reference evidence="3" key="1">
    <citation type="submission" date="2012-12" db="EMBL/GenBank/DDBJ databases">
        <authorList>
            <person name="Hellsten U."/>
            <person name="Grimwood J."/>
            <person name="Chapman J.A."/>
            <person name="Shapiro H."/>
            <person name="Aerts A."/>
            <person name="Otillar R.P."/>
            <person name="Terry A.Y."/>
            <person name="Boore J.L."/>
            <person name="Simakov O."/>
            <person name="Marletaz F."/>
            <person name="Cho S.-J."/>
            <person name="Edsinger-Gonzales E."/>
            <person name="Havlak P."/>
            <person name="Kuo D.-H."/>
            <person name="Larsson T."/>
            <person name="Lv J."/>
            <person name="Arendt D."/>
            <person name="Savage R."/>
            <person name="Osoegawa K."/>
            <person name="de Jong P."/>
            <person name="Lindberg D.R."/>
            <person name="Seaver E.C."/>
            <person name="Weisblat D.A."/>
            <person name="Putnam N.H."/>
            <person name="Grigoriev I.V."/>
            <person name="Rokhsar D.S."/>
        </authorList>
    </citation>
    <scope>NUCLEOTIDE SEQUENCE</scope>
</reference>
<reference evidence="1 3" key="2">
    <citation type="journal article" date="2013" name="Nature">
        <title>Insights into bilaterian evolution from three spiralian genomes.</title>
        <authorList>
            <person name="Simakov O."/>
            <person name="Marletaz F."/>
            <person name="Cho S.J."/>
            <person name="Edsinger-Gonzales E."/>
            <person name="Havlak P."/>
            <person name="Hellsten U."/>
            <person name="Kuo D.H."/>
            <person name="Larsson T."/>
            <person name="Lv J."/>
            <person name="Arendt D."/>
            <person name="Savage R."/>
            <person name="Osoegawa K."/>
            <person name="de Jong P."/>
            <person name="Grimwood J."/>
            <person name="Chapman J.A."/>
            <person name="Shapiro H."/>
            <person name="Aerts A."/>
            <person name="Otillar R.P."/>
            <person name="Terry A.Y."/>
            <person name="Boore J.L."/>
            <person name="Grigoriev I.V."/>
            <person name="Lindberg D.R."/>
            <person name="Seaver E.C."/>
            <person name="Weisblat D.A."/>
            <person name="Putnam N.H."/>
            <person name="Rokhsar D.S."/>
        </authorList>
    </citation>
    <scope>NUCLEOTIDE SEQUENCE</scope>
</reference>
<evidence type="ECO:0000313" key="1">
    <source>
        <dbReference type="EMBL" id="ESO03615.1"/>
    </source>
</evidence>
<dbReference type="EnsemblMetazoa" id="HelroT157060">
    <property type="protein sequence ID" value="HelroP157060"/>
    <property type="gene ID" value="HelroG157060"/>
</dbReference>
<dbReference type="EMBL" id="KB096590">
    <property type="protein sequence ID" value="ESO03615.1"/>
    <property type="molecule type" value="Genomic_DNA"/>
</dbReference>
<dbReference type="KEGG" id="hro:HELRODRAFT_157060"/>
<dbReference type="InterPro" id="IPR029044">
    <property type="entry name" value="Nucleotide-diphossugar_trans"/>
</dbReference>
<dbReference type="GeneID" id="20197657"/>
<dbReference type="eggNOG" id="KOG3765">
    <property type="taxonomic scope" value="Eukaryota"/>
</dbReference>
<organism evidence="2 3">
    <name type="scientific">Helobdella robusta</name>
    <name type="common">Californian leech</name>
    <dbReference type="NCBI Taxonomy" id="6412"/>
    <lineage>
        <taxon>Eukaryota</taxon>
        <taxon>Metazoa</taxon>
        <taxon>Spiralia</taxon>
        <taxon>Lophotrochozoa</taxon>
        <taxon>Annelida</taxon>
        <taxon>Clitellata</taxon>
        <taxon>Hirudinea</taxon>
        <taxon>Rhynchobdellida</taxon>
        <taxon>Glossiphoniidae</taxon>
        <taxon>Helobdella</taxon>
    </lineage>
</organism>
<dbReference type="PANTHER" id="PTHR46612:SF1">
    <property type="entry name" value="XYLOSIDE XYLOSYLTRANSFERASE 1"/>
    <property type="match status" value="1"/>
</dbReference>
<evidence type="ECO:0000313" key="2">
    <source>
        <dbReference type="EnsemblMetazoa" id="HelroP157060"/>
    </source>
</evidence>